<evidence type="ECO:0000259" key="1">
    <source>
        <dbReference type="Pfam" id="PF09992"/>
    </source>
</evidence>
<name>A0A7Y9XVY0_9SPHN</name>
<keyword evidence="3" id="KW-1185">Reference proteome</keyword>
<dbReference type="InterPro" id="IPR018711">
    <property type="entry name" value="NAGPA"/>
</dbReference>
<organism evidence="2 3">
    <name type="scientific">Novosphingobium marinum</name>
    <dbReference type="NCBI Taxonomy" id="1514948"/>
    <lineage>
        <taxon>Bacteria</taxon>
        <taxon>Pseudomonadati</taxon>
        <taxon>Pseudomonadota</taxon>
        <taxon>Alphaproteobacteria</taxon>
        <taxon>Sphingomonadales</taxon>
        <taxon>Sphingomonadaceae</taxon>
        <taxon>Novosphingobium</taxon>
    </lineage>
</organism>
<dbReference type="EMBL" id="JACBZF010000001">
    <property type="protein sequence ID" value="NYH94298.1"/>
    <property type="molecule type" value="Genomic_DNA"/>
</dbReference>
<sequence length="188" mass="20500">MFDDAGLPIGYYAESGKVLKTLNTNEGIGNFHLLPNGVFFGKDGDWHVVSADAFENFVEEQEDREKDTASDGYAPDFATQSGPMLVIDGELHPKLSRDGISRYIRNGVGTDAEGRAHFVISEAPLSFGKLARFFRDELETDNALYLDGNVSALWEPLGARMDASPPLGPLIVVENRAKPVAEKKAAPE</sequence>
<dbReference type="Pfam" id="PF09992">
    <property type="entry name" value="NAGPA"/>
    <property type="match status" value="1"/>
</dbReference>
<dbReference type="Proteomes" id="UP000522081">
    <property type="component" value="Unassembled WGS sequence"/>
</dbReference>
<gene>
    <name evidence="2" type="ORF">FHS75_000603</name>
</gene>
<proteinExistence type="predicted"/>
<protein>
    <submittedName>
        <fullName evidence="2">Uncharacterized protein YigE (DUF2233 family)</fullName>
    </submittedName>
</protein>
<reference evidence="2 3" key="1">
    <citation type="submission" date="2020-07" db="EMBL/GenBank/DDBJ databases">
        <title>Genomic Encyclopedia of Type Strains, Phase IV (KMG-IV): sequencing the most valuable type-strain genomes for metagenomic binning, comparative biology and taxonomic classification.</title>
        <authorList>
            <person name="Goeker M."/>
        </authorList>
    </citation>
    <scope>NUCLEOTIDE SEQUENCE [LARGE SCALE GENOMIC DNA]</scope>
    <source>
        <strain evidence="2 3">DSM 29043</strain>
    </source>
</reference>
<evidence type="ECO:0000313" key="2">
    <source>
        <dbReference type="EMBL" id="NYH94298.1"/>
    </source>
</evidence>
<comment type="caution">
    <text evidence="2">The sequence shown here is derived from an EMBL/GenBank/DDBJ whole genome shotgun (WGS) entry which is preliminary data.</text>
</comment>
<feature type="domain" description="Phosphodiester glycosidase" evidence="1">
    <location>
        <begin position="6"/>
        <end position="152"/>
    </location>
</feature>
<dbReference type="AlphaFoldDB" id="A0A7Y9XVY0"/>
<accession>A0A7Y9XVY0</accession>
<evidence type="ECO:0000313" key="3">
    <source>
        <dbReference type="Proteomes" id="UP000522081"/>
    </source>
</evidence>